<gene>
    <name evidence="3" type="ORF">UT63_C0026G0008</name>
</gene>
<dbReference type="Pfam" id="PF13490">
    <property type="entry name" value="zf-HC2"/>
    <property type="match status" value="1"/>
</dbReference>
<dbReference type="EMBL" id="LBXN01000026">
    <property type="protein sequence ID" value="KKR33000.1"/>
    <property type="molecule type" value="Genomic_DNA"/>
</dbReference>
<dbReference type="AlphaFoldDB" id="A0A0G0SE60"/>
<evidence type="ECO:0000259" key="2">
    <source>
        <dbReference type="Pfam" id="PF13490"/>
    </source>
</evidence>
<feature type="domain" description="Putative zinc-finger" evidence="2">
    <location>
        <begin position="11"/>
        <end position="38"/>
    </location>
</feature>
<accession>A0A0G0SE60</accession>
<protein>
    <recommendedName>
        <fullName evidence="2">Putative zinc-finger domain-containing protein</fullName>
    </recommendedName>
</protein>
<feature type="transmembrane region" description="Helical" evidence="1">
    <location>
        <begin position="98"/>
        <end position="118"/>
    </location>
</feature>
<proteinExistence type="predicted"/>
<name>A0A0G0SE60_9BACT</name>
<comment type="caution">
    <text evidence="3">The sequence shown here is derived from an EMBL/GenBank/DDBJ whole genome shotgun (WGS) entry which is preliminary data.</text>
</comment>
<evidence type="ECO:0000313" key="4">
    <source>
        <dbReference type="Proteomes" id="UP000034539"/>
    </source>
</evidence>
<dbReference type="Proteomes" id="UP000034539">
    <property type="component" value="Unassembled WGS sequence"/>
</dbReference>
<organism evidence="3 4">
    <name type="scientific">Candidatus Gottesmanbacteria bacterium GW2011_GWC2_39_8</name>
    <dbReference type="NCBI Taxonomy" id="1618450"/>
    <lineage>
        <taxon>Bacteria</taxon>
        <taxon>Candidatus Gottesmaniibacteriota</taxon>
    </lineage>
</organism>
<evidence type="ECO:0000256" key="1">
    <source>
        <dbReference type="SAM" id="Phobius"/>
    </source>
</evidence>
<keyword evidence="1" id="KW-0812">Transmembrane</keyword>
<keyword evidence="1" id="KW-1133">Transmembrane helix</keyword>
<dbReference type="InterPro" id="IPR027383">
    <property type="entry name" value="Znf_put"/>
</dbReference>
<reference evidence="3 4" key="1">
    <citation type="journal article" date="2015" name="Nature">
        <title>rRNA introns, odd ribosomes, and small enigmatic genomes across a large radiation of phyla.</title>
        <authorList>
            <person name="Brown C.T."/>
            <person name="Hug L.A."/>
            <person name="Thomas B.C."/>
            <person name="Sharon I."/>
            <person name="Castelle C.J."/>
            <person name="Singh A."/>
            <person name="Wilkins M.J."/>
            <person name="Williams K.H."/>
            <person name="Banfield J.F."/>
        </authorList>
    </citation>
    <scope>NUCLEOTIDE SEQUENCE [LARGE SCALE GENOMIC DNA]</scope>
</reference>
<keyword evidence="1" id="KW-0472">Membrane</keyword>
<evidence type="ECO:0000313" key="3">
    <source>
        <dbReference type="EMBL" id="KKR33000.1"/>
    </source>
</evidence>
<sequence>MNCKQVQKLILTDYLDEQLNSEQKREIEAHIAGCQQCHQFENAAKKFVVEPFKRLERAFPREEVWHKIKREIETEKQQLSVAGLIERIKGVFLLPRNVFALITVVVAIVTIFVMFVPLQRNNQEVLTVNTEKQVENLAFLADGIDYYSSETEDVSYGTTIEEYFL</sequence>